<accession>A0A401IUS6</accession>
<proteinExistence type="predicted"/>
<gene>
    <name evidence="4" type="ORF">LFYK43_17250</name>
</gene>
<dbReference type="PROSITE" id="PS01081">
    <property type="entry name" value="HTH_TETR_1"/>
    <property type="match status" value="1"/>
</dbReference>
<evidence type="ECO:0000259" key="3">
    <source>
        <dbReference type="PROSITE" id="PS50977"/>
    </source>
</evidence>
<dbReference type="PANTHER" id="PTHR43479">
    <property type="entry name" value="ACREF/ENVCD OPERON REPRESSOR-RELATED"/>
    <property type="match status" value="1"/>
</dbReference>
<dbReference type="SUPFAM" id="SSF46689">
    <property type="entry name" value="Homeodomain-like"/>
    <property type="match status" value="1"/>
</dbReference>
<dbReference type="AlphaFoldDB" id="A0A401IUS6"/>
<dbReference type="EMBL" id="BFFP01000030">
    <property type="protein sequence ID" value="GBG95266.1"/>
    <property type="molecule type" value="Genomic_DNA"/>
</dbReference>
<reference evidence="4 5" key="1">
    <citation type="journal article" date="2019" name="Int. J. Syst. Evol. Microbiol.">
        <title>Lactobacillus salitolerans sp. nov., a novel lactic acid bacterium isolated from spent mushroom substrates.</title>
        <authorList>
            <person name="Tohno M."/>
            <person name="Tanizawa Y."/>
            <person name="Kojima Y."/>
            <person name="Sakamoto M."/>
            <person name="Nakamura Y."/>
            <person name="Ohkuma M."/>
            <person name="Kobayashi H."/>
        </authorList>
    </citation>
    <scope>NUCLEOTIDE SEQUENCE [LARGE SCALE GENOMIC DNA]</scope>
    <source>
        <strain evidence="4 5">YK43</strain>
    </source>
</reference>
<keyword evidence="1 2" id="KW-0238">DNA-binding</keyword>
<protein>
    <recommendedName>
        <fullName evidence="3">HTH tetR-type domain-containing protein</fullName>
    </recommendedName>
</protein>
<evidence type="ECO:0000256" key="1">
    <source>
        <dbReference type="ARBA" id="ARBA00023125"/>
    </source>
</evidence>
<evidence type="ECO:0000256" key="2">
    <source>
        <dbReference type="PROSITE-ProRule" id="PRU00335"/>
    </source>
</evidence>
<dbReference type="Gene3D" id="1.10.357.10">
    <property type="entry name" value="Tetracycline Repressor, domain 2"/>
    <property type="match status" value="1"/>
</dbReference>
<sequence>MSQVMSAELSKWYETQNMPASQIKVLDAAITLFAKKGYDQTSTNEIAKAAQVSQAVLFKYFHSKHELLEKILDPLFKNIVPRFTVKLLDEILESQKDQGLYAVISFVVHDRFEFMVGNKDLVTILTNVVLTDTVVKDQIKKLLLHNDLPIILKTQRFFKKFPEIKDNKALDNLFFNFVTQLLGYFILRTRLIPEKKYHTEQDLEQIASNIYLSLKPTAQV</sequence>
<dbReference type="GO" id="GO:0003677">
    <property type="term" value="F:DNA binding"/>
    <property type="evidence" value="ECO:0007669"/>
    <property type="project" value="UniProtKB-UniRule"/>
</dbReference>
<feature type="DNA-binding region" description="H-T-H motif" evidence="2">
    <location>
        <begin position="42"/>
        <end position="61"/>
    </location>
</feature>
<comment type="caution">
    <text evidence="4">The sequence shown here is derived from an EMBL/GenBank/DDBJ whole genome shotgun (WGS) entry which is preliminary data.</text>
</comment>
<keyword evidence="5" id="KW-1185">Reference proteome</keyword>
<dbReference type="InterPro" id="IPR023772">
    <property type="entry name" value="DNA-bd_HTH_TetR-type_CS"/>
</dbReference>
<evidence type="ECO:0000313" key="5">
    <source>
        <dbReference type="Proteomes" id="UP000286848"/>
    </source>
</evidence>
<dbReference type="Proteomes" id="UP000286848">
    <property type="component" value="Unassembled WGS sequence"/>
</dbReference>
<evidence type="ECO:0000313" key="4">
    <source>
        <dbReference type="EMBL" id="GBG95266.1"/>
    </source>
</evidence>
<organism evidence="4 5">
    <name type="scientific">Ligilactobacillus salitolerans</name>
    <dbReference type="NCBI Taxonomy" id="1808352"/>
    <lineage>
        <taxon>Bacteria</taxon>
        <taxon>Bacillati</taxon>
        <taxon>Bacillota</taxon>
        <taxon>Bacilli</taxon>
        <taxon>Lactobacillales</taxon>
        <taxon>Lactobacillaceae</taxon>
        <taxon>Ligilactobacillus</taxon>
    </lineage>
</organism>
<name>A0A401IUS6_9LACO</name>
<dbReference type="PRINTS" id="PR00455">
    <property type="entry name" value="HTHTETR"/>
</dbReference>
<dbReference type="InterPro" id="IPR009057">
    <property type="entry name" value="Homeodomain-like_sf"/>
</dbReference>
<dbReference type="Pfam" id="PF00440">
    <property type="entry name" value="TetR_N"/>
    <property type="match status" value="1"/>
</dbReference>
<dbReference type="InterPro" id="IPR050624">
    <property type="entry name" value="HTH-type_Tx_Regulator"/>
</dbReference>
<dbReference type="OrthoDB" id="9780824at2"/>
<dbReference type="InterPro" id="IPR001647">
    <property type="entry name" value="HTH_TetR"/>
</dbReference>
<dbReference type="PANTHER" id="PTHR43479:SF11">
    <property type="entry name" value="ACREF_ENVCD OPERON REPRESSOR-RELATED"/>
    <property type="match status" value="1"/>
</dbReference>
<dbReference type="PROSITE" id="PS50977">
    <property type="entry name" value="HTH_TETR_2"/>
    <property type="match status" value="1"/>
</dbReference>
<feature type="domain" description="HTH tetR-type" evidence="3">
    <location>
        <begin position="19"/>
        <end position="79"/>
    </location>
</feature>